<dbReference type="GO" id="GO:0008047">
    <property type="term" value="F:enzyme activator activity"/>
    <property type="evidence" value="ECO:0007669"/>
    <property type="project" value="InterPro"/>
</dbReference>
<dbReference type="GO" id="GO:0031087">
    <property type="term" value="P:deadenylation-independent decapping of nuclear-transcribed mRNA"/>
    <property type="evidence" value="ECO:0007669"/>
    <property type="project" value="TreeGrafter"/>
</dbReference>
<keyword evidence="6" id="KW-1185">Reference proteome</keyword>
<dbReference type="GO" id="GO:0003729">
    <property type="term" value="F:mRNA binding"/>
    <property type="evidence" value="ECO:0007669"/>
    <property type="project" value="TreeGrafter"/>
</dbReference>
<organism evidence="5 6">
    <name type="scientific">Dillenia turbinata</name>
    <dbReference type="NCBI Taxonomy" id="194707"/>
    <lineage>
        <taxon>Eukaryota</taxon>
        <taxon>Viridiplantae</taxon>
        <taxon>Streptophyta</taxon>
        <taxon>Embryophyta</taxon>
        <taxon>Tracheophyta</taxon>
        <taxon>Spermatophyta</taxon>
        <taxon>Magnoliopsida</taxon>
        <taxon>eudicotyledons</taxon>
        <taxon>Gunneridae</taxon>
        <taxon>Pentapetalae</taxon>
        <taxon>Dilleniales</taxon>
        <taxon>Dilleniaceae</taxon>
        <taxon>Dillenia</taxon>
    </lineage>
</organism>
<dbReference type="SUPFAM" id="SSF50729">
    <property type="entry name" value="PH domain-like"/>
    <property type="match status" value="1"/>
</dbReference>
<dbReference type="GO" id="GO:0006397">
    <property type="term" value="P:mRNA processing"/>
    <property type="evidence" value="ECO:0007669"/>
    <property type="project" value="UniProtKB-KW"/>
</dbReference>
<keyword evidence="3" id="KW-0963">Cytoplasm</keyword>
<dbReference type="PANTHER" id="PTHR16290:SF0">
    <property type="entry name" value="DECAPPING PROTEIN 1, ISOFORM A"/>
    <property type="match status" value="1"/>
</dbReference>
<dbReference type="GO" id="GO:0000932">
    <property type="term" value="C:P-body"/>
    <property type="evidence" value="ECO:0007669"/>
    <property type="project" value="TreeGrafter"/>
</dbReference>
<dbReference type="Proteomes" id="UP001370490">
    <property type="component" value="Unassembled WGS sequence"/>
</dbReference>
<dbReference type="Gene3D" id="2.30.29.30">
    <property type="entry name" value="Pleckstrin-homology domain (PH domain)/Phosphotyrosine-binding domain (PTB)"/>
    <property type="match status" value="1"/>
</dbReference>
<dbReference type="InterPro" id="IPR011993">
    <property type="entry name" value="PH-like_dom_sf"/>
</dbReference>
<dbReference type="PANTHER" id="PTHR16290">
    <property type="entry name" value="TRANSCRIPTION FACTOR SMIF DECAPPING ENZYME DCP1"/>
    <property type="match status" value="1"/>
</dbReference>
<evidence type="ECO:0000256" key="1">
    <source>
        <dbReference type="ARBA" id="ARBA00004496"/>
    </source>
</evidence>
<accession>A0AAN8V6H8</accession>
<evidence type="ECO:0000313" key="6">
    <source>
        <dbReference type="Proteomes" id="UP001370490"/>
    </source>
</evidence>
<evidence type="ECO:0000256" key="2">
    <source>
        <dbReference type="ARBA" id="ARBA00008778"/>
    </source>
</evidence>
<proteinExistence type="inferred from homology"/>
<protein>
    <submittedName>
        <fullName evidence="5">mRNA-decapping enzyme subunit 1</fullName>
    </submittedName>
</protein>
<comment type="caution">
    <text evidence="5">The sequence shown here is derived from an EMBL/GenBank/DDBJ whole genome shotgun (WGS) entry which is preliminary data.</text>
</comment>
<dbReference type="GO" id="GO:0000290">
    <property type="term" value="P:deadenylation-dependent decapping of nuclear-transcribed mRNA"/>
    <property type="evidence" value="ECO:0007669"/>
    <property type="project" value="InterPro"/>
</dbReference>
<comment type="similarity">
    <text evidence="2">Belongs to the DCP1 family.</text>
</comment>
<reference evidence="5 6" key="1">
    <citation type="submission" date="2023-12" db="EMBL/GenBank/DDBJ databases">
        <title>A high-quality genome assembly for Dillenia turbinata (Dilleniales).</title>
        <authorList>
            <person name="Chanderbali A."/>
        </authorList>
    </citation>
    <scope>NUCLEOTIDE SEQUENCE [LARGE SCALE GENOMIC DNA]</scope>
    <source>
        <strain evidence="5">LSX21</strain>
        <tissue evidence="5">Leaf</tissue>
    </source>
</reference>
<sequence>MSANGKLMSNLDQQSTKLPNLTVFQRIDPFVEEILIAAAYVTLYKFNIQLSQWVYCSEFEELETIPTMILKATYLSSSLQKQFHSKYPKKNFCLSR</sequence>
<gene>
    <name evidence="5" type="ORF">RJ641_007026</name>
</gene>
<dbReference type="EMBL" id="JBAMMX010000014">
    <property type="protein sequence ID" value="KAK6928435.1"/>
    <property type="molecule type" value="Genomic_DNA"/>
</dbReference>
<name>A0AAN8V6H8_9MAGN</name>
<evidence type="ECO:0000256" key="4">
    <source>
        <dbReference type="ARBA" id="ARBA00022664"/>
    </source>
</evidence>
<evidence type="ECO:0000256" key="3">
    <source>
        <dbReference type="ARBA" id="ARBA00022490"/>
    </source>
</evidence>
<dbReference type="InterPro" id="IPR010334">
    <property type="entry name" value="Dcp1"/>
</dbReference>
<comment type="subcellular location">
    <subcellularLocation>
        <location evidence="1">Cytoplasm</location>
    </subcellularLocation>
</comment>
<dbReference type="AlphaFoldDB" id="A0AAN8V6H8"/>
<keyword evidence="4" id="KW-0507">mRNA processing</keyword>
<dbReference type="Pfam" id="PF06058">
    <property type="entry name" value="DCP1"/>
    <property type="match status" value="1"/>
</dbReference>
<evidence type="ECO:0000313" key="5">
    <source>
        <dbReference type="EMBL" id="KAK6928435.1"/>
    </source>
</evidence>